<dbReference type="PANTHER" id="PTHR42988:SF2">
    <property type="entry name" value="CYCLIC NUCLEOTIDE PHOSPHODIESTERASE CBUA0032-RELATED"/>
    <property type="match status" value="1"/>
</dbReference>
<keyword evidence="1" id="KW-0479">Metal-binding</keyword>
<evidence type="ECO:0000256" key="2">
    <source>
        <dbReference type="ARBA" id="ARBA00022801"/>
    </source>
</evidence>
<comment type="caution">
    <text evidence="6">The sequence shown here is derived from an EMBL/GenBank/DDBJ whole genome shotgun (WGS) entry which is preliminary data.</text>
</comment>
<name>A0ABU1BS65_9BURK</name>
<dbReference type="Pfam" id="PF00149">
    <property type="entry name" value="Metallophos"/>
    <property type="match status" value="1"/>
</dbReference>
<evidence type="ECO:0000313" key="6">
    <source>
        <dbReference type="EMBL" id="MDQ9171699.1"/>
    </source>
</evidence>
<evidence type="ECO:0000256" key="1">
    <source>
        <dbReference type="ARBA" id="ARBA00022723"/>
    </source>
</evidence>
<dbReference type="InterPro" id="IPR004843">
    <property type="entry name" value="Calcineurin-like_PHP"/>
</dbReference>
<dbReference type="PANTHER" id="PTHR42988">
    <property type="entry name" value="PHOSPHOHYDROLASE"/>
    <property type="match status" value="1"/>
</dbReference>
<comment type="similarity">
    <text evidence="4">Belongs to the cyclic nucleotide phosphodiesterase class-III family.</text>
</comment>
<evidence type="ECO:0000256" key="3">
    <source>
        <dbReference type="ARBA" id="ARBA00023004"/>
    </source>
</evidence>
<reference evidence="6 7" key="1">
    <citation type="submission" date="2023-08" db="EMBL/GenBank/DDBJ databases">
        <title>Oxalobacteraceae gen .nov., isolated from river sludge outside the plant.</title>
        <authorList>
            <person name="Zhao S.Y."/>
        </authorList>
    </citation>
    <scope>NUCLEOTIDE SEQUENCE [LARGE SCALE GENOMIC DNA]</scope>
    <source>
        <strain evidence="6 7">R-40</strain>
    </source>
</reference>
<dbReference type="RefSeq" id="WP_338437639.1">
    <property type="nucleotide sequence ID" value="NZ_JAUYVH010000011.1"/>
</dbReference>
<evidence type="ECO:0000259" key="5">
    <source>
        <dbReference type="Pfam" id="PF00149"/>
    </source>
</evidence>
<proteinExistence type="inferred from homology"/>
<sequence length="266" mass="30382">MTVVLHISDTHFGTEQPDVVEALVQLSQLQRPDLVILSGDITQRAQNNEFSAARRFMDRLHTPASLVIPGNHDIPLFDLFSRLFMPYARFSRVFGKELAPEYESPDLLVVSVKTTRRYRHIEGEVSERQIDGVVKRLQQARPDQLRLVVTHQPVHVIKEEDRKNLLNGRNEAIVRWAEAGADLILGGHIHRPFVSALHEEIPGLKGRTWAVQAGTALSNRIRFEAGNSVNVIRCGTDHQRLCDIERWDYDPVTRSFQMKAKEELSR</sequence>
<keyword evidence="7" id="KW-1185">Reference proteome</keyword>
<dbReference type="Proteomes" id="UP001225596">
    <property type="component" value="Unassembled WGS sequence"/>
</dbReference>
<protein>
    <submittedName>
        <fullName evidence="6">Metallophosphoesterase</fullName>
    </submittedName>
</protein>
<keyword evidence="3" id="KW-0408">Iron</keyword>
<feature type="domain" description="Calcineurin-like phosphoesterase" evidence="5">
    <location>
        <begin position="4"/>
        <end position="192"/>
    </location>
</feature>
<gene>
    <name evidence="6" type="ORF">Q8A64_14895</name>
</gene>
<dbReference type="EMBL" id="JAUYVH010000011">
    <property type="protein sequence ID" value="MDQ9171699.1"/>
    <property type="molecule type" value="Genomic_DNA"/>
</dbReference>
<dbReference type="Gene3D" id="3.60.21.10">
    <property type="match status" value="1"/>
</dbReference>
<dbReference type="InterPro" id="IPR050884">
    <property type="entry name" value="CNP_phosphodiesterase-III"/>
</dbReference>
<dbReference type="InterPro" id="IPR029052">
    <property type="entry name" value="Metallo-depent_PP-like"/>
</dbReference>
<organism evidence="6 7">
    <name type="scientific">Keguizhuia sedimenti</name>
    <dbReference type="NCBI Taxonomy" id="3064264"/>
    <lineage>
        <taxon>Bacteria</taxon>
        <taxon>Pseudomonadati</taxon>
        <taxon>Pseudomonadota</taxon>
        <taxon>Betaproteobacteria</taxon>
        <taxon>Burkholderiales</taxon>
        <taxon>Oxalobacteraceae</taxon>
        <taxon>Keguizhuia</taxon>
    </lineage>
</organism>
<dbReference type="SUPFAM" id="SSF56300">
    <property type="entry name" value="Metallo-dependent phosphatases"/>
    <property type="match status" value="1"/>
</dbReference>
<evidence type="ECO:0000313" key="7">
    <source>
        <dbReference type="Proteomes" id="UP001225596"/>
    </source>
</evidence>
<evidence type="ECO:0000256" key="4">
    <source>
        <dbReference type="ARBA" id="ARBA00025742"/>
    </source>
</evidence>
<keyword evidence="2" id="KW-0378">Hydrolase</keyword>
<accession>A0ABU1BS65</accession>